<keyword evidence="3 7" id="KW-0812">Transmembrane</keyword>
<accession>A0A934NJ74</accession>
<dbReference type="PANTHER" id="PTHR30213:SF1">
    <property type="entry name" value="INNER MEMBRANE PROTEIN YHJD"/>
    <property type="match status" value="1"/>
</dbReference>
<reference evidence="8 9" key="1">
    <citation type="submission" date="2020-10" db="EMBL/GenBank/DDBJ databases">
        <title>Ca. Dormibacterota MAGs.</title>
        <authorList>
            <person name="Montgomery K."/>
        </authorList>
    </citation>
    <scope>NUCLEOTIDE SEQUENCE [LARGE SCALE GENOMIC DNA]</scope>
    <source>
        <strain evidence="8">Mitchell_Peninsula_5</strain>
    </source>
</reference>
<dbReference type="AlphaFoldDB" id="A0A934NJ74"/>
<proteinExistence type="predicted"/>
<dbReference type="Proteomes" id="UP000614410">
    <property type="component" value="Unassembled WGS sequence"/>
</dbReference>
<name>A0A934NJ74_9BACT</name>
<keyword evidence="5 7" id="KW-0472">Membrane</keyword>
<feature type="region of interest" description="Disordered" evidence="6">
    <location>
        <begin position="290"/>
        <end position="315"/>
    </location>
</feature>
<evidence type="ECO:0000313" key="9">
    <source>
        <dbReference type="Proteomes" id="UP000614410"/>
    </source>
</evidence>
<evidence type="ECO:0000256" key="5">
    <source>
        <dbReference type="ARBA" id="ARBA00023136"/>
    </source>
</evidence>
<dbReference type="Pfam" id="PF03631">
    <property type="entry name" value="Virul_fac_BrkB"/>
    <property type="match status" value="1"/>
</dbReference>
<dbReference type="EMBL" id="JAEKNN010000027">
    <property type="protein sequence ID" value="MBJ7609009.1"/>
    <property type="molecule type" value="Genomic_DNA"/>
</dbReference>
<feature type="transmembrane region" description="Helical" evidence="7">
    <location>
        <begin position="25"/>
        <end position="52"/>
    </location>
</feature>
<comment type="subcellular location">
    <subcellularLocation>
        <location evidence="1">Cell membrane</location>
        <topology evidence="1">Multi-pass membrane protein</topology>
    </subcellularLocation>
</comment>
<organism evidence="8 9">
    <name type="scientific">Candidatus Amunia macphersoniae</name>
    <dbReference type="NCBI Taxonomy" id="3127014"/>
    <lineage>
        <taxon>Bacteria</taxon>
        <taxon>Bacillati</taxon>
        <taxon>Candidatus Dormiibacterota</taxon>
        <taxon>Candidatus Dormibacteria</taxon>
        <taxon>Candidatus Aeolococcales</taxon>
        <taxon>Candidatus Aeolococcaceae</taxon>
        <taxon>Candidatus Amunia</taxon>
    </lineage>
</organism>
<sequence length="315" mass="33274">MKDTLLNSLPVRAVRRFLDAQGPNWATIVAWNLFFAFFPMVFLVISVVGLALRDPGTRATVVQQVLAAFPSCQSQQASGASCPIVSALDDFRRSSGLFAVIGIAGLLWSGASLFSAIEQGLNSLYPCKSRDFIPQKVMGFGMVIIFTVLAVPLVASGSLLGLLQSIPGVPDFLRSGPASLLLQLAAGVVDASLLFGIIYFVVPNRPQRVREVVPGAITAGVIFEALTLLFPLYFGLVTHSPQWGQTFGFIFVLLFYFFLIGQIVMLGGTMNAEIAVARGEDRGTPGLETGGLGGQGVLADPAVRTPAGTPAGKPG</sequence>
<dbReference type="GO" id="GO:0005886">
    <property type="term" value="C:plasma membrane"/>
    <property type="evidence" value="ECO:0007669"/>
    <property type="project" value="UniProtKB-SubCell"/>
</dbReference>
<dbReference type="PANTHER" id="PTHR30213">
    <property type="entry name" value="INNER MEMBRANE PROTEIN YHJD"/>
    <property type="match status" value="1"/>
</dbReference>
<keyword evidence="2" id="KW-1003">Cell membrane</keyword>
<gene>
    <name evidence="8" type="ORF">JF887_06215</name>
</gene>
<feature type="transmembrane region" description="Helical" evidence="7">
    <location>
        <begin position="246"/>
        <end position="268"/>
    </location>
</feature>
<protein>
    <submittedName>
        <fullName evidence="8">YihY/virulence factor BrkB family protein</fullName>
    </submittedName>
</protein>
<evidence type="ECO:0000313" key="8">
    <source>
        <dbReference type="EMBL" id="MBJ7609009.1"/>
    </source>
</evidence>
<evidence type="ECO:0000256" key="3">
    <source>
        <dbReference type="ARBA" id="ARBA00022692"/>
    </source>
</evidence>
<evidence type="ECO:0000256" key="6">
    <source>
        <dbReference type="SAM" id="MobiDB-lite"/>
    </source>
</evidence>
<dbReference type="InterPro" id="IPR017039">
    <property type="entry name" value="Virul_fac_BrkB"/>
</dbReference>
<evidence type="ECO:0000256" key="4">
    <source>
        <dbReference type="ARBA" id="ARBA00022989"/>
    </source>
</evidence>
<feature type="transmembrane region" description="Helical" evidence="7">
    <location>
        <begin position="213"/>
        <end position="234"/>
    </location>
</feature>
<feature type="transmembrane region" description="Helical" evidence="7">
    <location>
        <begin position="137"/>
        <end position="160"/>
    </location>
</feature>
<evidence type="ECO:0000256" key="1">
    <source>
        <dbReference type="ARBA" id="ARBA00004651"/>
    </source>
</evidence>
<feature type="transmembrane region" description="Helical" evidence="7">
    <location>
        <begin position="180"/>
        <end position="201"/>
    </location>
</feature>
<feature type="transmembrane region" description="Helical" evidence="7">
    <location>
        <begin position="96"/>
        <end position="117"/>
    </location>
</feature>
<comment type="caution">
    <text evidence="8">The sequence shown here is derived from an EMBL/GenBank/DDBJ whole genome shotgun (WGS) entry which is preliminary data.</text>
</comment>
<keyword evidence="4 7" id="KW-1133">Transmembrane helix</keyword>
<dbReference type="PIRSF" id="PIRSF035875">
    <property type="entry name" value="RNase_BN"/>
    <property type="match status" value="1"/>
</dbReference>
<evidence type="ECO:0000256" key="7">
    <source>
        <dbReference type="SAM" id="Phobius"/>
    </source>
</evidence>
<evidence type="ECO:0000256" key="2">
    <source>
        <dbReference type="ARBA" id="ARBA00022475"/>
    </source>
</evidence>